<name>A0ABV9WEZ3_9ACTN</name>
<organism evidence="3 4">
    <name type="scientific">Dactylosporangium cerinum</name>
    <dbReference type="NCBI Taxonomy" id="1434730"/>
    <lineage>
        <taxon>Bacteria</taxon>
        <taxon>Bacillati</taxon>
        <taxon>Actinomycetota</taxon>
        <taxon>Actinomycetes</taxon>
        <taxon>Micromonosporales</taxon>
        <taxon>Micromonosporaceae</taxon>
        <taxon>Dactylosporangium</taxon>
    </lineage>
</organism>
<dbReference type="InterPro" id="IPR011335">
    <property type="entry name" value="Restrct_endonuc-II-like"/>
</dbReference>
<comment type="caution">
    <text evidence="3">The sequence shown here is derived from an EMBL/GenBank/DDBJ whole genome shotgun (WGS) entry which is preliminary data.</text>
</comment>
<proteinExistence type="predicted"/>
<dbReference type="Proteomes" id="UP001595912">
    <property type="component" value="Unassembled WGS sequence"/>
</dbReference>
<protein>
    <submittedName>
        <fullName evidence="3">Restriction endonuclease</fullName>
    </submittedName>
</protein>
<feature type="compositionally biased region" description="Low complexity" evidence="1">
    <location>
        <begin position="1"/>
        <end position="10"/>
    </location>
</feature>
<dbReference type="Pfam" id="PF04471">
    <property type="entry name" value="Mrr_cat"/>
    <property type="match status" value="1"/>
</dbReference>
<accession>A0ABV9WEZ3</accession>
<keyword evidence="3" id="KW-0540">Nuclease</keyword>
<dbReference type="SUPFAM" id="SSF52980">
    <property type="entry name" value="Restriction endonuclease-like"/>
    <property type="match status" value="1"/>
</dbReference>
<evidence type="ECO:0000256" key="1">
    <source>
        <dbReference type="SAM" id="MobiDB-lite"/>
    </source>
</evidence>
<dbReference type="RefSeq" id="WP_380126940.1">
    <property type="nucleotide sequence ID" value="NZ_JBHSIU010000098.1"/>
</dbReference>
<reference evidence="4" key="1">
    <citation type="journal article" date="2019" name="Int. J. Syst. Evol. Microbiol.">
        <title>The Global Catalogue of Microorganisms (GCM) 10K type strain sequencing project: providing services to taxonomists for standard genome sequencing and annotation.</title>
        <authorList>
            <consortium name="The Broad Institute Genomics Platform"/>
            <consortium name="The Broad Institute Genome Sequencing Center for Infectious Disease"/>
            <person name="Wu L."/>
            <person name="Ma J."/>
        </authorList>
    </citation>
    <scope>NUCLEOTIDE SEQUENCE [LARGE SCALE GENOMIC DNA]</scope>
    <source>
        <strain evidence="4">CGMCC 4.7152</strain>
    </source>
</reference>
<feature type="domain" description="Restriction endonuclease type IV Mrr" evidence="2">
    <location>
        <begin position="465"/>
        <end position="557"/>
    </location>
</feature>
<keyword evidence="4" id="KW-1185">Reference proteome</keyword>
<feature type="region of interest" description="Disordered" evidence="1">
    <location>
        <begin position="243"/>
        <end position="265"/>
    </location>
</feature>
<dbReference type="EMBL" id="JBHSIU010000098">
    <property type="protein sequence ID" value="MFC5006321.1"/>
    <property type="molecule type" value="Genomic_DNA"/>
</dbReference>
<dbReference type="InterPro" id="IPR011856">
    <property type="entry name" value="tRNA_endonuc-like_dom_sf"/>
</dbReference>
<dbReference type="Gene3D" id="3.40.1350.10">
    <property type="match status" value="1"/>
</dbReference>
<feature type="compositionally biased region" description="Low complexity" evidence="1">
    <location>
        <begin position="243"/>
        <end position="256"/>
    </location>
</feature>
<dbReference type="GO" id="GO:0004519">
    <property type="term" value="F:endonuclease activity"/>
    <property type="evidence" value="ECO:0007669"/>
    <property type="project" value="UniProtKB-KW"/>
</dbReference>
<sequence length="698" mass="74989">MTSTDAGPTAVPAPPGPTQIRTWQDASNNAAGWMRYWGYTDAAADPGGSNVRASGAFGRVAWHATTIERPKLQLLYGSRERSSAQRLIFFAGSDYAPRAVTYADQNDIALFVYSLNGSITAVNAIARRLSSVKVASQVSKKPATAPGILRFLAGLLLLCGMIVLPEDGLFAGNTARDVVKVLWTVLSCGLMAWGVLAKTTPRSKRSEGGTAKAQEAGVVAVEQEQHAEVVAEEVQEAESIAVADEDSSSAASSQPAPIAPPVQGDGWALRGRETITGILHGDARTAWAYRQYIAQREPGVIGHDLGRKILAAVEPGDHVELFADAAVSKHDNLHHHHHAIQLTRTGTSEFIVVRTMRSLMLCDRKLGSVEVLTDCTVGGASAFTSRATAWPNVGWATYVETSDGRTIAFKIFLDKARGIEHEAIDKGVGRRIMRLPETPDVPPIPDLDSLPEATPADRTAFLPTDWRSTEDITRAHMRSLGFVDAELTGGSRDGGIDVVAQDGVAQVKMQALPIGAPPVQQLRGTRPHIRYHLFYSTSGYTAAALRAANEIGVILFKIERDGDVSAANNQAAALARDGVPAGEAQEAAMRTSSALQVVEEYAGGVRQRILDAVAATDLEKAGKRERYKGHHRRALRYLDQALTNLDSDQSFNSARSAAVFYRHTELLAHVWFQEMGVPYPGGAKDAAAATESLDSCYD</sequence>
<feature type="region of interest" description="Disordered" evidence="1">
    <location>
        <begin position="1"/>
        <end position="23"/>
    </location>
</feature>
<evidence type="ECO:0000313" key="3">
    <source>
        <dbReference type="EMBL" id="MFC5006321.1"/>
    </source>
</evidence>
<keyword evidence="3" id="KW-0378">Hydrolase</keyword>
<keyword evidence="3" id="KW-0255">Endonuclease</keyword>
<gene>
    <name evidence="3" type="ORF">ACFPIJ_51935</name>
</gene>
<evidence type="ECO:0000313" key="4">
    <source>
        <dbReference type="Proteomes" id="UP001595912"/>
    </source>
</evidence>
<dbReference type="InterPro" id="IPR007560">
    <property type="entry name" value="Restrct_endonuc_IV_Mrr"/>
</dbReference>
<evidence type="ECO:0000259" key="2">
    <source>
        <dbReference type="Pfam" id="PF04471"/>
    </source>
</evidence>